<dbReference type="InterPro" id="IPR003615">
    <property type="entry name" value="HNH_nuc"/>
</dbReference>
<gene>
    <name evidence="2" type="ORF">ESP62_012680</name>
</gene>
<evidence type="ECO:0000313" key="3">
    <source>
        <dbReference type="Proteomes" id="UP001515100"/>
    </source>
</evidence>
<comment type="caution">
    <text evidence="2">The sequence shown here is derived from an EMBL/GenBank/DDBJ whole genome shotgun (WGS) entry which is preliminary data.</text>
</comment>
<accession>A0A641AKS6</accession>
<feature type="compositionally biased region" description="Low complexity" evidence="1">
    <location>
        <begin position="389"/>
        <end position="398"/>
    </location>
</feature>
<dbReference type="AlphaFoldDB" id="A0A641AKS6"/>
<dbReference type="EMBL" id="SDPP02000003">
    <property type="protein sequence ID" value="KAA1376286.1"/>
    <property type="molecule type" value="Genomic_DNA"/>
</dbReference>
<evidence type="ECO:0000256" key="1">
    <source>
        <dbReference type="SAM" id="MobiDB-lite"/>
    </source>
</evidence>
<proteinExistence type="predicted"/>
<name>A0A641AKS6_9ACTN</name>
<dbReference type="OrthoDB" id="5241234at2"/>
<keyword evidence="2" id="KW-0378">Hydrolase</keyword>
<sequence length="414" mass="44758">MFETMAPGRVLDEVRGFDFDALPVIEAGHERVEAIKALDRAARAAQAEQVRQIVALLDERTQLMVGAGDPCLSVIGEVSMARMIGPTAAGTQLELAMGMDRLPQVFALFADGTISEATARAVARETQSLHVDDMVVADAEIAGKIVGMTTVQARQCAARVVIGIDAEAAYERSRRNRADARVTMAPEADGVATMIVRGPAEQILAAYKTLDDWATGLRSTGDPRTRGQIMCQTLVERVTGLAYADGADVELQLVLDAKTLLAGPDGDTPVELTGYGPIAPDVADDIIARAKTASVRRLLVDPVDGTLLVREKRRRRFDRTTSAHVRARDKYCRQPGCDLAIRDDDHIRSHQHAGPSIADNAQGLCKRSHTIKHQPGWQVTGDGKITKWTTPTGHTYTSTPPPVLPGRDLGHLRQ</sequence>
<dbReference type="Proteomes" id="UP001515100">
    <property type="component" value="Unassembled WGS sequence"/>
</dbReference>
<keyword evidence="2" id="KW-0255">Endonuclease</keyword>
<dbReference type="RefSeq" id="WP_129184169.1">
    <property type="nucleotide sequence ID" value="NZ_JAGIOG010000001.1"/>
</dbReference>
<dbReference type="CDD" id="cd00085">
    <property type="entry name" value="HNHc"/>
    <property type="match status" value="1"/>
</dbReference>
<keyword evidence="3" id="KW-1185">Reference proteome</keyword>
<organism evidence="2 3">
    <name type="scientific">Aeromicrobium fastidiosum</name>
    <dbReference type="NCBI Taxonomy" id="52699"/>
    <lineage>
        <taxon>Bacteria</taxon>
        <taxon>Bacillati</taxon>
        <taxon>Actinomycetota</taxon>
        <taxon>Actinomycetes</taxon>
        <taxon>Propionibacteriales</taxon>
        <taxon>Nocardioidaceae</taxon>
        <taxon>Aeromicrobium</taxon>
    </lineage>
</organism>
<dbReference type="GO" id="GO:0004519">
    <property type="term" value="F:endonuclease activity"/>
    <property type="evidence" value="ECO:0007669"/>
    <property type="project" value="UniProtKB-KW"/>
</dbReference>
<reference evidence="2" key="1">
    <citation type="submission" date="2019-09" db="EMBL/GenBank/DDBJ databases">
        <authorList>
            <person name="Li J."/>
        </authorList>
    </citation>
    <scope>NUCLEOTIDE SEQUENCE [LARGE SCALE GENOMIC DNA]</scope>
    <source>
        <strain evidence="2">NRBC 14897</strain>
    </source>
</reference>
<feature type="region of interest" description="Disordered" evidence="1">
    <location>
        <begin position="375"/>
        <end position="414"/>
    </location>
</feature>
<protein>
    <submittedName>
        <fullName evidence="2">HNH endonuclease</fullName>
    </submittedName>
</protein>
<evidence type="ECO:0000313" key="2">
    <source>
        <dbReference type="EMBL" id="KAA1376286.1"/>
    </source>
</evidence>
<keyword evidence="2" id="KW-0540">Nuclease</keyword>